<dbReference type="Gene3D" id="3.40.50.2300">
    <property type="match status" value="1"/>
</dbReference>
<dbReference type="Proteomes" id="UP001589747">
    <property type="component" value="Unassembled WGS sequence"/>
</dbReference>
<gene>
    <name evidence="5" type="ORF">ACFFSY_22100</name>
</gene>
<dbReference type="SUPFAM" id="SSF47413">
    <property type="entry name" value="lambda repressor-like DNA-binding domains"/>
    <property type="match status" value="1"/>
</dbReference>
<dbReference type="InterPro" id="IPR028082">
    <property type="entry name" value="Peripla_BP_I"/>
</dbReference>
<dbReference type="PROSITE" id="PS00356">
    <property type="entry name" value="HTH_LACI_1"/>
    <property type="match status" value="1"/>
</dbReference>
<evidence type="ECO:0000259" key="4">
    <source>
        <dbReference type="PROSITE" id="PS50932"/>
    </source>
</evidence>
<name>A0ABV5KTS3_9BACL</name>
<dbReference type="Pfam" id="PF00356">
    <property type="entry name" value="LacI"/>
    <property type="match status" value="1"/>
</dbReference>
<protein>
    <submittedName>
        <fullName evidence="5">LacI family DNA-binding transcriptional regulator</fullName>
    </submittedName>
</protein>
<keyword evidence="1" id="KW-0805">Transcription regulation</keyword>
<keyword evidence="2 5" id="KW-0238">DNA-binding</keyword>
<keyword evidence="3" id="KW-0804">Transcription</keyword>
<dbReference type="Gene3D" id="1.10.260.40">
    <property type="entry name" value="lambda repressor-like DNA-binding domains"/>
    <property type="match status" value="1"/>
</dbReference>
<dbReference type="InterPro" id="IPR010982">
    <property type="entry name" value="Lambda_DNA-bd_dom_sf"/>
</dbReference>
<dbReference type="PANTHER" id="PTHR30146">
    <property type="entry name" value="LACI-RELATED TRANSCRIPTIONAL REPRESSOR"/>
    <property type="match status" value="1"/>
</dbReference>
<accession>A0ABV5KTS3</accession>
<dbReference type="PANTHER" id="PTHR30146:SF109">
    <property type="entry name" value="HTH-TYPE TRANSCRIPTIONAL REGULATOR GALS"/>
    <property type="match status" value="1"/>
</dbReference>
<dbReference type="PRINTS" id="PR00036">
    <property type="entry name" value="HTHLACI"/>
</dbReference>
<dbReference type="CDD" id="cd01392">
    <property type="entry name" value="HTH_LacI"/>
    <property type="match status" value="1"/>
</dbReference>
<evidence type="ECO:0000256" key="1">
    <source>
        <dbReference type="ARBA" id="ARBA00023015"/>
    </source>
</evidence>
<evidence type="ECO:0000256" key="2">
    <source>
        <dbReference type="ARBA" id="ARBA00023125"/>
    </source>
</evidence>
<reference evidence="5 6" key="1">
    <citation type="submission" date="2024-09" db="EMBL/GenBank/DDBJ databases">
        <authorList>
            <person name="Sun Q."/>
            <person name="Mori K."/>
        </authorList>
    </citation>
    <scope>NUCLEOTIDE SEQUENCE [LARGE SCALE GENOMIC DNA]</scope>
    <source>
        <strain evidence="5 6">TISTR 2452</strain>
    </source>
</reference>
<sequence length="328" mass="36526">MKKTTMKDIAREAGVSVATVSYILNDVQNQKIPDETKCLVRETAKRLNYVPNLMAKSLVKGQTKMIGILVNRLPDEAYWRNVPRQQFIAELENLLTAQGYHVIVASLDANDPLLDIVLERKLDGVFLLDVKETAFYAISERFPMGVPLVVIDSIIDDNLFHKIVPDYGELVRRVLARLQDRNRITNNTSELSVAILAERFHNDGVNKLIQDSLLRLAGSDPVHSLLVMDTDIAAVEVFLMQQAKERRVVVVIGELLGVIAARYIAHEQLAVVCLNGMESLLPPAVATVAVQPIKAQTACTLMMQHLKLQIPNDSPKMIWISANESATV</sequence>
<evidence type="ECO:0000256" key="3">
    <source>
        <dbReference type="ARBA" id="ARBA00023163"/>
    </source>
</evidence>
<organism evidence="5 6">
    <name type="scientific">Paenibacillus aurantiacus</name>
    <dbReference type="NCBI Taxonomy" id="1936118"/>
    <lineage>
        <taxon>Bacteria</taxon>
        <taxon>Bacillati</taxon>
        <taxon>Bacillota</taxon>
        <taxon>Bacilli</taxon>
        <taxon>Bacillales</taxon>
        <taxon>Paenibacillaceae</taxon>
        <taxon>Paenibacillus</taxon>
    </lineage>
</organism>
<dbReference type="GO" id="GO:0003677">
    <property type="term" value="F:DNA binding"/>
    <property type="evidence" value="ECO:0007669"/>
    <property type="project" value="UniProtKB-KW"/>
</dbReference>
<evidence type="ECO:0000313" key="5">
    <source>
        <dbReference type="EMBL" id="MFB9328637.1"/>
    </source>
</evidence>
<dbReference type="SUPFAM" id="SSF53822">
    <property type="entry name" value="Periplasmic binding protein-like I"/>
    <property type="match status" value="1"/>
</dbReference>
<proteinExistence type="predicted"/>
<dbReference type="EMBL" id="JBHMDO010000034">
    <property type="protein sequence ID" value="MFB9328637.1"/>
    <property type="molecule type" value="Genomic_DNA"/>
</dbReference>
<evidence type="ECO:0000313" key="6">
    <source>
        <dbReference type="Proteomes" id="UP001589747"/>
    </source>
</evidence>
<dbReference type="PROSITE" id="PS50932">
    <property type="entry name" value="HTH_LACI_2"/>
    <property type="match status" value="1"/>
</dbReference>
<keyword evidence="6" id="KW-1185">Reference proteome</keyword>
<dbReference type="SMART" id="SM00354">
    <property type="entry name" value="HTH_LACI"/>
    <property type="match status" value="1"/>
</dbReference>
<comment type="caution">
    <text evidence="5">The sequence shown here is derived from an EMBL/GenBank/DDBJ whole genome shotgun (WGS) entry which is preliminary data.</text>
</comment>
<feature type="domain" description="HTH lacI-type" evidence="4">
    <location>
        <begin position="4"/>
        <end position="60"/>
    </location>
</feature>
<dbReference type="InterPro" id="IPR000843">
    <property type="entry name" value="HTH_LacI"/>
</dbReference>
<dbReference type="RefSeq" id="WP_377498131.1">
    <property type="nucleotide sequence ID" value="NZ_JBHMDO010000034.1"/>
</dbReference>